<dbReference type="Pfam" id="PF00753">
    <property type="entry name" value="Lactamase_B"/>
    <property type="match status" value="1"/>
</dbReference>
<evidence type="ECO:0000313" key="10">
    <source>
        <dbReference type="Proteomes" id="UP000604391"/>
    </source>
</evidence>
<reference evidence="9 10" key="1">
    <citation type="journal article" name="Nat. Commun.">
        <title>Undinarchaeota illuminate DPANN phylogeny and the impact of gene transfer on archaeal evolution.</title>
        <authorList>
            <person name="Dombrowski N."/>
            <person name="Williams T.A."/>
            <person name="Sun J."/>
            <person name="Woodcroft B.J."/>
            <person name="Lee J.H."/>
            <person name="Minh B.Q."/>
            <person name="Rinke C."/>
            <person name="Spang A."/>
        </authorList>
    </citation>
    <scope>NUCLEOTIDE SEQUENCE [LARGE SCALE GENOMIC DNA]</scope>
    <source>
        <strain evidence="9">MAG_bin17</strain>
    </source>
</reference>
<dbReference type="InterPro" id="IPR011108">
    <property type="entry name" value="RMMBL"/>
</dbReference>
<keyword evidence="10" id="KW-1185">Reference proteome</keyword>
<evidence type="ECO:0000256" key="2">
    <source>
        <dbReference type="ARBA" id="ARBA00022722"/>
    </source>
</evidence>
<dbReference type="EMBL" id="DVAD01000004">
    <property type="protein sequence ID" value="HIJ99345.1"/>
    <property type="molecule type" value="Genomic_DNA"/>
</dbReference>
<organism evidence="9 10">
    <name type="scientific">Candidatus Undinarchaeum marinum</name>
    <dbReference type="NCBI Taxonomy" id="2756141"/>
    <lineage>
        <taxon>Archaea</taxon>
        <taxon>Candidatus Undinarchaeota</taxon>
        <taxon>Candidatus Undinarchaeia</taxon>
        <taxon>Candidatus Undinarchaeales</taxon>
        <taxon>Candidatus Undinarchaeaceae</taxon>
        <taxon>Candidatus Undinarchaeum</taxon>
    </lineage>
</organism>
<dbReference type="CDD" id="cd07714">
    <property type="entry name" value="RNaseJ_MBL-fold"/>
    <property type="match status" value="1"/>
</dbReference>
<dbReference type="Gene3D" id="3.40.50.10710">
    <property type="entry name" value="Metallo-hydrolase/oxidoreductase"/>
    <property type="match status" value="1"/>
</dbReference>
<proteinExistence type="predicted"/>
<evidence type="ECO:0000256" key="6">
    <source>
        <dbReference type="ARBA" id="ARBA00022839"/>
    </source>
</evidence>
<dbReference type="InterPro" id="IPR004613">
    <property type="entry name" value="RNase_J"/>
</dbReference>
<keyword evidence="5" id="KW-0862">Zinc</keyword>
<protein>
    <submittedName>
        <fullName evidence="9">RNase J family beta-CASP ribonuclease</fullName>
    </submittedName>
</protein>
<dbReference type="GO" id="GO:0046872">
    <property type="term" value="F:metal ion binding"/>
    <property type="evidence" value="ECO:0007669"/>
    <property type="project" value="UniProtKB-KW"/>
</dbReference>
<evidence type="ECO:0000259" key="8">
    <source>
        <dbReference type="SMART" id="SM00849"/>
    </source>
</evidence>
<dbReference type="SUPFAM" id="SSF56281">
    <property type="entry name" value="Metallo-hydrolase/oxidoreductase"/>
    <property type="match status" value="1"/>
</dbReference>
<dbReference type="GO" id="GO:0004527">
    <property type="term" value="F:exonuclease activity"/>
    <property type="evidence" value="ECO:0007669"/>
    <property type="project" value="UniProtKB-KW"/>
</dbReference>
<evidence type="ECO:0000256" key="5">
    <source>
        <dbReference type="ARBA" id="ARBA00022833"/>
    </source>
</evidence>
<evidence type="ECO:0000256" key="4">
    <source>
        <dbReference type="ARBA" id="ARBA00022801"/>
    </source>
</evidence>
<dbReference type="SMART" id="SM00849">
    <property type="entry name" value="Lactamase_B"/>
    <property type="match status" value="1"/>
</dbReference>
<keyword evidence="2" id="KW-0540">Nuclease</keyword>
<evidence type="ECO:0000256" key="3">
    <source>
        <dbReference type="ARBA" id="ARBA00022723"/>
    </source>
</evidence>
<dbReference type="NCBIfam" id="TIGR00649">
    <property type="entry name" value="MG423"/>
    <property type="match status" value="1"/>
</dbReference>
<keyword evidence="4" id="KW-0378">Hydrolase</keyword>
<accession>A0A832XHE4</accession>
<dbReference type="InterPro" id="IPR036866">
    <property type="entry name" value="RibonucZ/Hydroxyglut_hydro"/>
</dbReference>
<name>A0A832XHE4_9ARCH</name>
<dbReference type="Pfam" id="PF07521">
    <property type="entry name" value="RMMBL"/>
    <property type="match status" value="1"/>
</dbReference>
<keyword evidence="1" id="KW-0963">Cytoplasm</keyword>
<keyword evidence="7" id="KW-0694">RNA-binding</keyword>
<dbReference type="Pfam" id="PF22505">
    <property type="entry name" value="RNase_J_b_CASP"/>
    <property type="match status" value="1"/>
</dbReference>
<dbReference type="PANTHER" id="PTHR43694">
    <property type="entry name" value="RIBONUCLEASE J"/>
    <property type="match status" value="1"/>
</dbReference>
<dbReference type="Gene3D" id="3.60.15.10">
    <property type="entry name" value="Ribonuclease Z/Hydroxyacylglutathione hydrolase-like"/>
    <property type="match status" value="1"/>
</dbReference>
<keyword evidence="6" id="KW-0269">Exonuclease</keyword>
<evidence type="ECO:0000256" key="1">
    <source>
        <dbReference type="ARBA" id="ARBA00022490"/>
    </source>
</evidence>
<comment type="caution">
    <text evidence="9">The sequence shown here is derived from an EMBL/GenBank/DDBJ whole genome shotgun (WGS) entry which is preliminary data.</text>
</comment>
<dbReference type="InterPro" id="IPR055132">
    <property type="entry name" value="RNase_J_b_CASP"/>
</dbReference>
<gene>
    <name evidence="9" type="ORF">H1011_00790</name>
</gene>
<dbReference type="GO" id="GO:0003723">
    <property type="term" value="F:RNA binding"/>
    <property type="evidence" value="ECO:0007669"/>
    <property type="project" value="UniProtKB-KW"/>
</dbReference>
<dbReference type="PANTHER" id="PTHR43694:SF1">
    <property type="entry name" value="RIBONUCLEASE J"/>
    <property type="match status" value="1"/>
</dbReference>
<evidence type="ECO:0000256" key="7">
    <source>
        <dbReference type="ARBA" id="ARBA00022884"/>
    </source>
</evidence>
<sequence length="445" mass="49584">MAIDIFAIGGYEEVGMNMTAVKIDEKVFILDMGIALDRMVLLQESGLPINKKTLLEARAIPDDSILNDFKGKVEAIILSHAHLDHIGAVGYLAAKYNAPVIGTPFTIELLKSNIKDDKLNFNNFVVMNAGEELEFGDVTLEFIHSTHSVPQTVFPVLHTKYGAVFYGIDYKLDNKQKLSAPPDYKRIRQIGKEGVHALIVEAIRAGEKGKTPSESVALEMLRDTLRDNFASKNAIVIACFSSHIERLNTIVEASKGMRRKVVFLGRSIGKYTDVSKKINFKSFPNVEIAGHQRAVRAILKKIARDRSKYIIVCTGGQGEPNAILSRIARKEYALTVEPGDKIMFSCITIPTPVNIRNRKSLEDLLSSQGARIFRDVHVSGHSAREDHREFLHMVQPEHIIPCHGDIEKLTAFGTLAEEINKELGHDKYIIGKNVHLLKNGRKISI</sequence>
<dbReference type="AlphaFoldDB" id="A0A832XHE4"/>
<feature type="domain" description="Metallo-beta-lactamase" evidence="8">
    <location>
        <begin position="15"/>
        <end position="221"/>
    </location>
</feature>
<dbReference type="InterPro" id="IPR001279">
    <property type="entry name" value="Metallo-B-lactamas"/>
</dbReference>
<dbReference type="InterPro" id="IPR042173">
    <property type="entry name" value="RNase_J_2"/>
</dbReference>
<dbReference type="Proteomes" id="UP000604391">
    <property type="component" value="Unassembled WGS sequence"/>
</dbReference>
<keyword evidence="3" id="KW-0479">Metal-binding</keyword>
<evidence type="ECO:0000313" key="9">
    <source>
        <dbReference type="EMBL" id="HIJ99345.1"/>
    </source>
</evidence>